<evidence type="ECO:0000259" key="5">
    <source>
        <dbReference type="SMART" id="SM00563"/>
    </source>
</evidence>
<gene>
    <name evidence="6" type="ORF">LANO_0H18206G</name>
</gene>
<evidence type="ECO:0000256" key="4">
    <source>
        <dbReference type="RuleBase" id="RU361267"/>
    </source>
</evidence>
<keyword evidence="2 4" id="KW-0808">Transferase</keyword>
<evidence type="ECO:0000313" key="6">
    <source>
        <dbReference type="EMBL" id="SCV05925.1"/>
    </source>
</evidence>
<reference evidence="7" key="1">
    <citation type="submission" date="2016-03" db="EMBL/GenBank/DDBJ databases">
        <authorList>
            <person name="Devillers Hugo."/>
        </authorList>
    </citation>
    <scope>NUCLEOTIDE SEQUENCE [LARGE SCALE GENOMIC DNA]</scope>
</reference>
<dbReference type="OrthoDB" id="202234at2759"/>
<dbReference type="InterPro" id="IPR002123">
    <property type="entry name" value="Plipid/glycerol_acylTrfase"/>
</dbReference>
<dbReference type="SUPFAM" id="SSF69593">
    <property type="entry name" value="Glycerol-3-phosphate (1)-acyltransferase"/>
    <property type="match status" value="1"/>
</dbReference>
<keyword evidence="4" id="KW-0594">Phospholipid biosynthesis</keyword>
<evidence type="ECO:0000256" key="3">
    <source>
        <dbReference type="ARBA" id="ARBA00023315"/>
    </source>
</evidence>
<comment type="catalytic activity">
    <reaction evidence="4">
        <text>a 1-acyl-sn-glycero-3-phosphate + an acyl-CoA = a 1,2-diacyl-sn-glycero-3-phosphate + CoA</text>
        <dbReference type="Rhea" id="RHEA:19709"/>
        <dbReference type="ChEBI" id="CHEBI:57287"/>
        <dbReference type="ChEBI" id="CHEBI:57970"/>
        <dbReference type="ChEBI" id="CHEBI:58342"/>
        <dbReference type="ChEBI" id="CHEBI:58608"/>
        <dbReference type="EC" id="2.3.1.51"/>
    </reaction>
</comment>
<dbReference type="EC" id="2.3.1.51" evidence="4"/>
<dbReference type="GO" id="GO:0016020">
    <property type="term" value="C:membrane"/>
    <property type="evidence" value="ECO:0007669"/>
    <property type="project" value="InterPro"/>
</dbReference>
<dbReference type="NCBIfam" id="TIGR00530">
    <property type="entry name" value="AGP_acyltrn"/>
    <property type="match status" value="1"/>
</dbReference>
<keyword evidence="4" id="KW-1208">Phospholipid metabolism</keyword>
<dbReference type="PANTHER" id="PTHR10434:SF11">
    <property type="entry name" value="1-ACYL-SN-GLYCEROL-3-PHOSPHATE ACYLTRANSFERASE"/>
    <property type="match status" value="1"/>
</dbReference>
<dbReference type="SMART" id="SM00563">
    <property type="entry name" value="PlsC"/>
    <property type="match status" value="1"/>
</dbReference>
<feature type="domain" description="Phospholipid/glycerol acyltransferase" evidence="5">
    <location>
        <begin position="76"/>
        <end position="193"/>
    </location>
</feature>
<dbReference type="CDD" id="cd07989">
    <property type="entry name" value="LPLAT_AGPAT-like"/>
    <property type="match status" value="1"/>
</dbReference>
<sequence>MSLWGRILYHSRSLLGVALLSTCALYGVIASIVLTCIGKRHLAQWTTARSFYYVMGTFLGIDIEVINPENLEKLPAILVANHQSALDILMLGRTFPKGCTVTAKSSLKWVPFLGWFMSLSGTLFLERGNRKKSVETLSKALDNMKTKKRAIWVFPEGTRSHSTKPCMLPFKKGAFHLAQQGKIPIIPIVVSNTSTIMNSKYKVFNRGVITVKVLDPIPTADLKKEEVTAFTERVKELMERELELLGYSEAIVDTDLPPEAKAAVEVTTTEEIDASVEDQDVSSKDTVEEAVEIIEEQESAENPSQS</sequence>
<evidence type="ECO:0000256" key="2">
    <source>
        <dbReference type="ARBA" id="ARBA00022679"/>
    </source>
</evidence>
<dbReference type="PANTHER" id="PTHR10434">
    <property type="entry name" value="1-ACYL-SN-GLYCEROL-3-PHOSPHATE ACYLTRANSFERASE"/>
    <property type="match status" value="1"/>
</dbReference>
<comment type="domain">
    <text evidence="4">The HXXXXD motif is essential for acyltransferase activity and may constitute the binding site for the phosphate moiety of the glycerol-3-phosphate.</text>
</comment>
<proteinExistence type="inferred from homology"/>
<dbReference type="InterPro" id="IPR004552">
    <property type="entry name" value="AGP_acyltrans"/>
</dbReference>
<accession>A0A1G4KN07</accession>
<dbReference type="Proteomes" id="UP000189911">
    <property type="component" value="Chromosome H"/>
</dbReference>
<evidence type="ECO:0000313" key="7">
    <source>
        <dbReference type="Proteomes" id="UP000189911"/>
    </source>
</evidence>
<evidence type="ECO:0000256" key="1">
    <source>
        <dbReference type="ARBA" id="ARBA00008655"/>
    </source>
</evidence>
<dbReference type="EMBL" id="LT598447">
    <property type="protein sequence ID" value="SCV05925.1"/>
    <property type="molecule type" value="Genomic_DNA"/>
</dbReference>
<name>A0A1G4KN07_9SACH</name>
<keyword evidence="4" id="KW-0443">Lipid metabolism</keyword>
<dbReference type="AlphaFoldDB" id="A0A1G4KN07"/>
<protein>
    <recommendedName>
        <fullName evidence="4">1-acyl-sn-glycerol-3-phosphate acyltransferase</fullName>
        <ecNumber evidence="4">2.3.1.51</ecNumber>
    </recommendedName>
</protein>
<dbReference type="GO" id="GO:0003841">
    <property type="term" value="F:1-acylglycerol-3-phosphate O-acyltransferase activity"/>
    <property type="evidence" value="ECO:0007669"/>
    <property type="project" value="UniProtKB-UniRule"/>
</dbReference>
<dbReference type="Pfam" id="PF01553">
    <property type="entry name" value="Acyltransferase"/>
    <property type="match status" value="1"/>
</dbReference>
<dbReference type="GO" id="GO:0006654">
    <property type="term" value="P:phosphatidic acid biosynthetic process"/>
    <property type="evidence" value="ECO:0007669"/>
    <property type="project" value="TreeGrafter"/>
</dbReference>
<keyword evidence="3 4" id="KW-0012">Acyltransferase</keyword>
<keyword evidence="4" id="KW-0444">Lipid biosynthesis</keyword>
<comment type="similarity">
    <text evidence="1 4">Belongs to the 1-acyl-sn-glycerol-3-phosphate acyltransferase family.</text>
</comment>
<dbReference type="GO" id="GO:0005783">
    <property type="term" value="C:endoplasmic reticulum"/>
    <property type="evidence" value="ECO:0007669"/>
    <property type="project" value="TreeGrafter"/>
</dbReference>
<organism evidence="6 7">
    <name type="scientific">Lachancea nothofagi CBS 11611</name>
    <dbReference type="NCBI Taxonomy" id="1266666"/>
    <lineage>
        <taxon>Eukaryota</taxon>
        <taxon>Fungi</taxon>
        <taxon>Dikarya</taxon>
        <taxon>Ascomycota</taxon>
        <taxon>Saccharomycotina</taxon>
        <taxon>Saccharomycetes</taxon>
        <taxon>Saccharomycetales</taxon>
        <taxon>Saccharomycetaceae</taxon>
        <taxon>Lachancea</taxon>
    </lineage>
</organism>
<keyword evidence="7" id="KW-1185">Reference proteome</keyword>